<keyword evidence="5" id="KW-0547">Nucleotide-binding</keyword>
<dbReference type="PROSITE" id="PS00211">
    <property type="entry name" value="ABC_TRANSPORTER_1"/>
    <property type="match status" value="1"/>
</dbReference>
<dbReference type="GO" id="GO:0042626">
    <property type="term" value="F:ATPase-coupled transmembrane transporter activity"/>
    <property type="evidence" value="ECO:0007669"/>
    <property type="project" value="TreeGrafter"/>
</dbReference>
<dbReference type="CDD" id="cd03225">
    <property type="entry name" value="ABC_cobalt_CbiO_domain1"/>
    <property type="match status" value="1"/>
</dbReference>
<dbReference type="OrthoDB" id="9784332at2"/>
<dbReference type="InterPro" id="IPR015856">
    <property type="entry name" value="ABC_transpr_CbiO/EcfA_su"/>
</dbReference>
<dbReference type="GO" id="GO:0005524">
    <property type="term" value="F:ATP binding"/>
    <property type="evidence" value="ECO:0007669"/>
    <property type="project" value="UniProtKB-KW"/>
</dbReference>
<dbReference type="Gene3D" id="3.40.50.300">
    <property type="entry name" value="P-loop containing nucleotide triphosphate hydrolases"/>
    <property type="match status" value="1"/>
</dbReference>
<dbReference type="Proteomes" id="UP000032431">
    <property type="component" value="Chromosome I"/>
</dbReference>
<evidence type="ECO:0000256" key="2">
    <source>
        <dbReference type="ARBA" id="ARBA00005417"/>
    </source>
</evidence>
<evidence type="ECO:0000256" key="3">
    <source>
        <dbReference type="ARBA" id="ARBA00022448"/>
    </source>
</evidence>
<dbReference type="EMBL" id="LM995447">
    <property type="protein sequence ID" value="CDZ24556.1"/>
    <property type="molecule type" value="Genomic_DNA"/>
</dbReference>
<keyword evidence="4" id="KW-1003">Cell membrane</keyword>
<dbReference type="EC" id="3.6.3.-" evidence="10"/>
<proteinExistence type="inferred from homology"/>
<comment type="subcellular location">
    <subcellularLocation>
        <location evidence="1">Cell membrane</location>
        <topology evidence="1">Peripheral membrane protein</topology>
    </subcellularLocation>
</comment>
<keyword evidence="3" id="KW-0813">Transport</keyword>
<keyword evidence="8" id="KW-0472">Membrane</keyword>
<keyword evidence="10" id="KW-0378">Hydrolase</keyword>
<dbReference type="PATRIC" id="fig|29343.3.peg.1522"/>
<dbReference type="InterPro" id="IPR050095">
    <property type="entry name" value="ECF_ABC_transporter_ATP-bd"/>
</dbReference>
<evidence type="ECO:0000256" key="7">
    <source>
        <dbReference type="ARBA" id="ARBA00022967"/>
    </source>
</evidence>
<dbReference type="GO" id="GO:0043190">
    <property type="term" value="C:ATP-binding cassette (ABC) transporter complex"/>
    <property type="evidence" value="ECO:0007669"/>
    <property type="project" value="TreeGrafter"/>
</dbReference>
<dbReference type="InterPro" id="IPR017871">
    <property type="entry name" value="ABC_transporter-like_CS"/>
</dbReference>
<keyword evidence="6 10" id="KW-0067">ATP-binding</keyword>
<dbReference type="PANTHER" id="PTHR43553:SF24">
    <property type="entry name" value="ENERGY-COUPLING FACTOR TRANSPORTER ATP-BINDING PROTEIN ECFA1"/>
    <property type="match status" value="1"/>
</dbReference>
<accession>A0A078KLF7</accession>
<evidence type="ECO:0000256" key="4">
    <source>
        <dbReference type="ARBA" id="ARBA00022475"/>
    </source>
</evidence>
<evidence type="ECO:0000256" key="5">
    <source>
        <dbReference type="ARBA" id="ARBA00022741"/>
    </source>
</evidence>
<gene>
    <name evidence="10" type="primary">ecfA2</name>
    <name evidence="10" type="ORF">CCDG5_1446</name>
</gene>
<dbReference type="InterPro" id="IPR027417">
    <property type="entry name" value="P-loop_NTPase"/>
</dbReference>
<dbReference type="HOGENOM" id="CLU_000604_1_22_9"/>
<dbReference type="PROSITE" id="PS50893">
    <property type="entry name" value="ABC_TRANSPORTER_2"/>
    <property type="match status" value="1"/>
</dbReference>
<evidence type="ECO:0000256" key="1">
    <source>
        <dbReference type="ARBA" id="ARBA00004202"/>
    </source>
</evidence>
<evidence type="ECO:0000313" key="10">
    <source>
        <dbReference type="EMBL" id="CDZ24556.1"/>
    </source>
</evidence>
<dbReference type="AlphaFoldDB" id="A0A078KLF7"/>
<evidence type="ECO:0000256" key="6">
    <source>
        <dbReference type="ARBA" id="ARBA00022840"/>
    </source>
</evidence>
<sequence length="293" mass="32374">MENESINPILETQNLEFTYSYEDGISNKVLNGINLKVPSGQFLAILGRNGSGKSTLAKHFNAVLLPTGGKAYALGIDTSDETRTYDIRQNVGMVFQNPDNQIVATIVEEDVAFALENLGVPPEEIRRRVDEALNAVGMYEYRNHAPHQLSGGQKQRVAIAGIIAMKPKCIVLDEPTAMLDPRGRREVIETIMKLNRDEKITIVLITHFMDEAVRADRVVVIDHGNILLDGAPRSVFSNVAMLKSIGLDVPQAAELLYELNKSGEKLPLDVLTAEECIDALATLLEESHCRKIR</sequence>
<dbReference type="InterPro" id="IPR003439">
    <property type="entry name" value="ABC_transporter-like_ATP-bd"/>
</dbReference>
<dbReference type="GO" id="GO:0016887">
    <property type="term" value="F:ATP hydrolysis activity"/>
    <property type="evidence" value="ECO:0007669"/>
    <property type="project" value="InterPro"/>
</dbReference>
<reference evidence="11" key="1">
    <citation type="submission" date="2014-07" db="EMBL/GenBank/DDBJ databases">
        <authorList>
            <person name="Wibberg D."/>
        </authorList>
    </citation>
    <scope>NUCLEOTIDE SEQUENCE [LARGE SCALE GENOMIC DNA]</scope>
    <source>
        <strain evidence="11">DG5</strain>
    </source>
</reference>
<dbReference type="PANTHER" id="PTHR43553">
    <property type="entry name" value="HEAVY METAL TRANSPORTER"/>
    <property type="match status" value="1"/>
</dbReference>
<organism evidence="10 11">
    <name type="scientific">[Clostridium] cellulosi</name>
    <dbReference type="NCBI Taxonomy" id="29343"/>
    <lineage>
        <taxon>Bacteria</taxon>
        <taxon>Bacillati</taxon>
        <taxon>Bacillota</taxon>
        <taxon>Clostridia</taxon>
        <taxon>Eubacteriales</taxon>
        <taxon>Oscillospiraceae</taxon>
        <taxon>Oscillospiraceae incertae sedis</taxon>
    </lineage>
</organism>
<name>A0A078KLF7_9FIRM</name>
<evidence type="ECO:0000259" key="9">
    <source>
        <dbReference type="PROSITE" id="PS50893"/>
    </source>
</evidence>
<dbReference type="SMART" id="SM00382">
    <property type="entry name" value="AAA"/>
    <property type="match status" value="1"/>
</dbReference>
<dbReference type="Pfam" id="PF00005">
    <property type="entry name" value="ABC_tran"/>
    <property type="match status" value="1"/>
</dbReference>
<dbReference type="NCBIfam" id="NF010167">
    <property type="entry name" value="PRK13648.1"/>
    <property type="match status" value="1"/>
</dbReference>
<dbReference type="InterPro" id="IPR030947">
    <property type="entry name" value="EcfA_1"/>
</dbReference>
<feature type="domain" description="ABC transporter" evidence="9">
    <location>
        <begin position="10"/>
        <end position="248"/>
    </location>
</feature>
<comment type="similarity">
    <text evidence="2">Belongs to the ABC transporter superfamily.</text>
</comment>
<protein>
    <submittedName>
        <fullName evidence="10">Energy-coupling factor transporter ATP-binding protein EcfA 2</fullName>
        <ecNumber evidence="10">3.6.3.-</ecNumber>
    </submittedName>
</protein>
<dbReference type="KEGG" id="ccel:CCDG5_1446"/>
<dbReference type="FunFam" id="3.40.50.300:FF:000224">
    <property type="entry name" value="Energy-coupling factor transporter ATP-binding protein EcfA"/>
    <property type="match status" value="1"/>
</dbReference>
<keyword evidence="7" id="KW-1278">Translocase</keyword>
<evidence type="ECO:0000313" key="11">
    <source>
        <dbReference type="Proteomes" id="UP000032431"/>
    </source>
</evidence>
<dbReference type="SUPFAM" id="SSF52540">
    <property type="entry name" value="P-loop containing nucleoside triphosphate hydrolases"/>
    <property type="match status" value="1"/>
</dbReference>
<evidence type="ECO:0000256" key="8">
    <source>
        <dbReference type="ARBA" id="ARBA00023136"/>
    </source>
</evidence>
<dbReference type="InterPro" id="IPR003593">
    <property type="entry name" value="AAA+_ATPase"/>
</dbReference>
<dbReference type="STRING" id="29343.CCDG5_1446"/>
<keyword evidence="11" id="KW-1185">Reference proteome</keyword>
<dbReference type="NCBIfam" id="TIGR04520">
    <property type="entry name" value="ECF_ATPase_1"/>
    <property type="match status" value="1"/>
</dbReference>